<protein>
    <submittedName>
        <fullName evidence="2">Uncharacterized protein</fullName>
    </submittedName>
</protein>
<dbReference type="AlphaFoldDB" id="W0FLZ0"/>
<dbReference type="EMBL" id="KC246858">
    <property type="protein sequence ID" value="AHF25913.1"/>
    <property type="molecule type" value="Genomic_DNA"/>
</dbReference>
<keyword evidence="1" id="KW-1133">Transmembrane helix</keyword>
<name>W0FLZ0_9BACT</name>
<evidence type="ECO:0000313" key="2">
    <source>
        <dbReference type="EMBL" id="AHF25913.1"/>
    </source>
</evidence>
<organism evidence="2">
    <name type="scientific">uncultured bacterium Contigcl_1539</name>
    <dbReference type="NCBI Taxonomy" id="1393650"/>
    <lineage>
        <taxon>Bacteria</taxon>
        <taxon>environmental samples</taxon>
    </lineage>
</organism>
<sequence length="155" mass="17435">MKKTQIIFTIIGVMLMLGLTGCGKEKYRLTFDSDAFSSRKTQYAAGEKVTVIYDYRYIGTDTDYRFYSDDVDFKQDFEPKKGYVFTFTMPEHDVHFSHSATNSMMMDPDAHLPDSGGFLGSGGLEPPEGAWVCPECGAVNTEKYCSECGHKQPEE</sequence>
<proteinExistence type="predicted"/>
<reference evidence="2" key="1">
    <citation type="journal article" date="2013" name="PLoS ONE">
        <title>Metagenomic insights into the carbohydrate-active enzymes carried by the microorganisms adhering to solid digesta in the rumen of cows.</title>
        <authorList>
            <person name="Wang L."/>
            <person name="Hatem A."/>
            <person name="Catalyurek U.V."/>
            <person name="Morrison M."/>
            <person name="Yu Z."/>
        </authorList>
    </citation>
    <scope>NUCLEOTIDE SEQUENCE</scope>
</reference>
<feature type="transmembrane region" description="Helical" evidence="1">
    <location>
        <begin position="6"/>
        <end position="23"/>
    </location>
</feature>
<keyword evidence="1" id="KW-0812">Transmembrane</keyword>
<evidence type="ECO:0000256" key="1">
    <source>
        <dbReference type="SAM" id="Phobius"/>
    </source>
</evidence>
<accession>W0FLZ0</accession>
<dbReference type="PROSITE" id="PS51257">
    <property type="entry name" value="PROKAR_LIPOPROTEIN"/>
    <property type="match status" value="1"/>
</dbReference>
<keyword evidence="1" id="KW-0472">Membrane</keyword>